<dbReference type="Pfam" id="PF06961">
    <property type="entry name" value="DUF1294"/>
    <property type="match status" value="1"/>
</dbReference>
<organism evidence="3 4">
    <name type="scientific">Salinibacterium amurskyense</name>
    <dbReference type="NCBI Taxonomy" id="205941"/>
    <lineage>
        <taxon>Bacteria</taxon>
        <taxon>Bacillati</taxon>
        <taxon>Actinomycetota</taxon>
        <taxon>Actinomycetes</taxon>
        <taxon>Micrococcales</taxon>
        <taxon>Microbacteriaceae</taxon>
        <taxon>Salinibacterium</taxon>
    </lineage>
</organism>
<keyword evidence="1" id="KW-0812">Transmembrane</keyword>
<dbReference type="GO" id="GO:0003676">
    <property type="term" value="F:nucleic acid binding"/>
    <property type="evidence" value="ECO:0007669"/>
    <property type="project" value="InterPro"/>
</dbReference>
<dbReference type="SMART" id="SM00357">
    <property type="entry name" value="CSP"/>
    <property type="match status" value="1"/>
</dbReference>
<dbReference type="InterPro" id="IPR012340">
    <property type="entry name" value="NA-bd_OB-fold"/>
</dbReference>
<feature type="transmembrane region" description="Helical" evidence="1">
    <location>
        <begin position="189"/>
        <end position="208"/>
    </location>
</feature>
<dbReference type="InterPro" id="IPR011129">
    <property type="entry name" value="CSD"/>
</dbReference>
<proteinExistence type="predicted"/>
<accession>A0A2M9DA07</accession>
<dbReference type="SUPFAM" id="SSF50249">
    <property type="entry name" value="Nucleic acid-binding proteins"/>
    <property type="match status" value="1"/>
</dbReference>
<feature type="transmembrane region" description="Helical" evidence="1">
    <location>
        <begin position="99"/>
        <end position="117"/>
    </location>
</feature>
<keyword evidence="4" id="KW-1185">Reference proteome</keyword>
<sequence>MGFGSTRREGALASWNDERGFGFIDVDDAAGSEAAGAQSERVFAHISAFPPRETRPVPGERVSFVIERTREGKVRARNIRYLSASGRPLRVKRRKPGTMSYVVLATFVIAISTVTAIGALPWIFAALYLVMSIITYGSYASDKKAAQTRQWRVSEGALLGLGLFGGWPGAILAQQRLRHKTQKPMFRQAFWGTVVLNILVFAILTTALREPVVELIRLILEATAL</sequence>
<dbReference type="InterPro" id="IPR002059">
    <property type="entry name" value="CSP_DNA-bd"/>
</dbReference>
<evidence type="ECO:0000313" key="3">
    <source>
        <dbReference type="EMBL" id="PJJ82555.1"/>
    </source>
</evidence>
<dbReference type="InterPro" id="IPR010718">
    <property type="entry name" value="DUF1294"/>
</dbReference>
<feature type="domain" description="CSD" evidence="2">
    <location>
        <begin position="7"/>
        <end position="81"/>
    </location>
</feature>
<dbReference type="Gene3D" id="2.40.50.140">
    <property type="entry name" value="Nucleic acid-binding proteins"/>
    <property type="match status" value="1"/>
</dbReference>
<evidence type="ECO:0000256" key="1">
    <source>
        <dbReference type="SAM" id="Phobius"/>
    </source>
</evidence>
<feature type="transmembrane region" description="Helical" evidence="1">
    <location>
        <begin position="123"/>
        <end position="141"/>
    </location>
</feature>
<keyword evidence="1" id="KW-0472">Membrane</keyword>
<dbReference type="OrthoDB" id="72963at2"/>
<dbReference type="PROSITE" id="PS51857">
    <property type="entry name" value="CSD_2"/>
    <property type="match status" value="1"/>
</dbReference>
<gene>
    <name evidence="3" type="ORF">CLV85_1757</name>
</gene>
<dbReference type="Pfam" id="PF00313">
    <property type="entry name" value="CSD"/>
    <property type="match status" value="1"/>
</dbReference>
<reference evidence="3 4" key="1">
    <citation type="submission" date="2017-11" db="EMBL/GenBank/DDBJ databases">
        <title>Genomic Encyclopedia of Archaeal and Bacterial Type Strains, Phase II (KMG-II): From Individual Species to Whole Genera.</title>
        <authorList>
            <person name="Goeker M."/>
        </authorList>
    </citation>
    <scope>NUCLEOTIDE SEQUENCE [LARGE SCALE GENOMIC DNA]</scope>
    <source>
        <strain evidence="3 4">DSM 16400</strain>
    </source>
</reference>
<name>A0A2M9DA07_9MICO</name>
<dbReference type="RefSeq" id="WP_100389139.1">
    <property type="nucleotide sequence ID" value="NZ_BMZU01000001.1"/>
</dbReference>
<keyword evidence="1" id="KW-1133">Transmembrane helix</keyword>
<dbReference type="EMBL" id="PGFH01000001">
    <property type="protein sequence ID" value="PJJ82555.1"/>
    <property type="molecule type" value="Genomic_DNA"/>
</dbReference>
<evidence type="ECO:0000313" key="4">
    <source>
        <dbReference type="Proteomes" id="UP000231742"/>
    </source>
</evidence>
<protein>
    <submittedName>
        <fullName evidence="3">Uncharacterized membrane protein YsdA (DUF1294 family)</fullName>
    </submittedName>
</protein>
<comment type="caution">
    <text evidence="3">The sequence shown here is derived from an EMBL/GenBank/DDBJ whole genome shotgun (WGS) entry which is preliminary data.</text>
</comment>
<dbReference type="Proteomes" id="UP000231742">
    <property type="component" value="Unassembled WGS sequence"/>
</dbReference>
<dbReference type="AlphaFoldDB" id="A0A2M9DA07"/>
<feature type="transmembrane region" description="Helical" evidence="1">
    <location>
        <begin position="153"/>
        <end position="173"/>
    </location>
</feature>
<evidence type="ECO:0000259" key="2">
    <source>
        <dbReference type="PROSITE" id="PS51857"/>
    </source>
</evidence>